<feature type="compositionally biased region" description="Low complexity" evidence="2">
    <location>
        <begin position="167"/>
        <end position="187"/>
    </location>
</feature>
<dbReference type="SUPFAM" id="SSF51556">
    <property type="entry name" value="Metallo-dependent hydrolases"/>
    <property type="match status" value="1"/>
</dbReference>
<evidence type="ECO:0008006" key="5">
    <source>
        <dbReference type="Google" id="ProtNLM"/>
    </source>
</evidence>
<feature type="compositionally biased region" description="Low complexity" evidence="2">
    <location>
        <begin position="148"/>
        <end position="159"/>
    </location>
</feature>
<feature type="compositionally biased region" description="Polar residues" evidence="2">
    <location>
        <begin position="227"/>
        <end position="237"/>
    </location>
</feature>
<dbReference type="AlphaFoldDB" id="A0A2A2LQF5"/>
<accession>A0A2A2LQF5</accession>
<keyword evidence="4" id="KW-1185">Reference proteome</keyword>
<feature type="region of interest" description="Disordered" evidence="2">
    <location>
        <begin position="1"/>
        <end position="191"/>
    </location>
</feature>
<dbReference type="Gene3D" id="3.20.20.140">
    <property type="entry name" value="Metal-dependent hydrolases"/>
    <property type="match status" value="1"/>
</dbReference>
<dbReference type="InterPro" id="IPR032466">
    <property type="entry name" value="Metal_Hydrolase"/>
</dbReference>
<evidence type="ECO:0000256" key="2">
    <source>
        <dbReference type="SAM" id="MobiDB-lite"/>
    </source>
</evidence>
<reference evidence="3 4" key="1">
    <citation type="journal article" date="2017" name="Curr. Biol.">
        <title>Genome architecture and evolution of a unichromosomal asexual nematode.</title>
        <authorList>
            <person name="Fradin H."/>
            <person name="Zegar C."/>
            <person name="Gutwein M."/>
            <person name="Lucas J."/>
            <person name="Kovtun M."/>
            <person name="Corcoran D."/>
            <person name="Baugh L.R."/>
            <person name="Kiontke K."/>
            <person name="Gunsalus K."/>
            <person name="Fitch D.H."/>
            <person name="Piano F."/>
        </authorList>
    </citation>
    <scope>NUCLEOTIDE SEQUENCE [LARGE SCALE GENOMIC DNA]</scope>
    <source>
        <strain evidence="3">PF1309</strain>
    </source>
</reference>
<organism evidence="3 4">
    <name type="scientific">Diploscapter pachys</name>
    <dbReference type="NCBI Taxonomy" id="2018661"/>
    <lineage>
        <taxon>Eukaryota</taxon>
        <taxon>Metazoa</taxon>
        <taxon>Ecdysozoa</taxon>
        <taxon>Nematoda</taxon>
        <taxon>Chromadorea</taxon>
        <taxon>Rhabditida</taxon>
        <taxon>Rhabditina</taxon>
        <taxon>Rhabditomorpha</taxon>
        <taxon>Rhabditoidea</taxon>
        <taxon>Rhabditidae</taxon>
        <taxon>Diploscapter</taxon>
    </lineage>
</organism>
<feature type="region of interest" description="Disordered" evidence="2">
    <location>
        <begin position="220"/>
        <end position="247"/>
    </location>
</feature>
<feature type="compositionally biased region" description="Basic and acidic residues" evidence="2">
    <location>
        <begin position="131"/>
        <end position="146"/>
    </location>
</feature>
<dbReference type="EMBL" id="LIAE01006519">
    <property type="protein sequence ID" value="PAV88400.1"/>
    <property type="molecule type" value="Genomic_DNA"/>
</dbReference>
<dbReference type="Pfam" id="PF01026">
    <property type="entry name" value="TatD_DNase"/>
    <property type="match status" value="1"/>
</dbReference>
<dbReference type="OrthoDB" id="5850839at2759"/>
<comment type="caution">
    <text evidence="3">The sequence shown here is derived from an EMBL/GenBank/DDBJ whole genome shotgun (WGS) entry which is preliminary data.</text>
</comment>
<comment type="similarity">
    <text evidence="1">Belongs to the metallo-dependent hydrolases superfamily. TatD-type hydrolase family.</text>
</comment>
<dbReference type="PANTHER" id="PTHR46363:SF1">
    <property type="entry name" value="DEOXYRIBONUCLEASE TATDN2-RELATED"/>
    <property type="match status" value="1"/>
</dbReference>
<evidence type="ECO:0000313" key="3">
    <source>
        <dbReference type="EMBL" id="PAV88400.1"/>
    </source>
</evidence>
<dbReference type="Proteomes" id="UP000218231">
    <property type="component" value="Unassembled WGS sequence"/>
</dbReference>
<dbReference type="PANTHER" id="PTHR46363">
    <property type="entry name" value="DEOXYRIBONUCLEASE TATDN2-RELATED"/>
    <property type="match status" value="1"/>
</dbReference>
<dbReference type="CDD" id="cd01310">
    <property type="entry name" value="TatD_DNAse"/>
    <property type="match status" value="1"/>
</dbReference>
<sequence length="545" mass="61531">MKANGKDGDSENVQPIIKIPPSSDRTENTHRSPAAITSEKKKIREGYQIYVPGRGGLKVKEDRKPKCEYGKAPNELVEKERKKPIKTEAGEAKNEVKKTGKTNDSQLDGRTTKIGSAESDTNESTPSENIKSSERKSRSKSPEKRPNSPRSSMSNNLLPVVNGVAYSSNSNQPSSSTSVEPTVTKSSYGRNCPSLSSCCGEDDFEFPSLRIANGNTGSYRDDYSFDGDQQPSTSQTPRYIPSDLRKQDGITTKVIKQPLVFENSTLKRQDSPHSSRRTDSNENRSRFTLCNSSERYVDTHCHWDFIFDAFQKMKCRVHSVEDLERMFPGAFPTNFGGCIPNIIDPSVLRHHMGWVRAIIENHYTIGMAYGCHPNKAKEWNEDFEKRLADIIQDTDTYKTIALGEFGLDFYKMGAPKEKQLEALRGQLQLALHFEMPIIIHCRGSDSDDAEDLCLAELKGVLKKDHQIHRHCFSESVEVAERWVEAFPNVKFGICPKNPHSKEINRIRQLINKVGIGRILIETDSPFFRPKVKNIFPILKKKLESI</sequence>
<feature type="compositionally biased region" description="Basic and acidic residues" evidence="2">
    <location>
        <begin position="76"/>
        <end position="98"/>
    </location>
</feature>
<feature type="compositionally biased region" description="Basic and acidic residues" evidence="2">
    <location>
        <begin position="58"/>
        <end position="69"/>
    </location>
</feature>
<dbReference type="GO" id="GO:0016788">
    <property type="term" value="F:hydrolase activity, acting on ester bonds"/>
    <property type="evidence" value="ECO:0007669"/>
    <property type="project" value="InterPro"/>
</dbReference>
<protein>
    <recommendedName>
        <fullName evidence="5">TatD related DNase</fullName>
    </recommendedName>
</protein>
<dbReference type="InterPro" id="IPR001130">
    <property type="entry name" value="TatD-like"/>
</dbReference>
<gene>
    <name evidence="3" type="ORF">WR25_05991</name>
</gene>
<evidence type="ECO:0000256" key="1">
    <source>
        <dbReference type="ARBA" id="ARBA00009275"/>
    </source>
</evidence>
<name>A0A2A2LQF5_9BILA</name>
<proteinExistence type="inferred from homology"/>
<evidence type="ECO:0000313" key="4">
    <source>
        <dbReference type="Proteomes" id="UP000218231"/>
    </source>
</evidence>
<feature type="region of interest" description="Disordered" evidence="2">
    <location>
        <begin position="265"/>
        <end position="284"/>
    </location>
</feature>